<dbReference type="AlphaFoldDB" id="A0A7W8ABY6"/>
<evidence type="ECO:0000313" key="2">
    <source>
        <dbReference type="EMBL" id="MBB5083310.1"/>
    </source>
</evidence>
<evidence type="ECO:0000256" key="1">
    <source>
        <dbReference type="SAM" id="MobiDB-lite"/>
    </source>
</evidence>
<dbReference type="Proteomes" id="UP000568380">
    <property type="component" value="Unassembled WGS sequence"/>
</dbReference>
<comment type="caution">
    <text evidence="2">The sequence shown here is derived from an EMBL/GenBank/DDBJ whole genome shotgun (WGS) entry which is preliminary data.</text>
</comment>
<dbReference type="EMBL" id="JACHIN010000016">
    <property type="protein sequence ID" value="MBB5083310.1"/>
    <property type="molecule type" value="Genomic_DNA"/>
</dbReference>
<organism evidence="2 3">
    <name type="scientific">Nonomuraea endophytica</name>
    <dbReference type="NCBI Taxonomy" id="714136"/>
    <lineage>
        <taxon>Bacteria</taxon>
        <taxon>Bacillati</taxon>
        <taxon>Actinomycetota</taxon>
        <taxon>Actinomycetes</taxon>
        <taxon>Streptosporangiales</taxon>
        <taxon>Streptosporangiaceae</taxon>
        <taxon>Nonomuraea</taxon>
    </lineage>
</organism>
<accession>A0A7W8ABY6</accession>
<name>A0A7W8ABY6_9ACTN</name>
<gene>
    <name evidence="2" type="ORF">HNR40_008813</name>
</gene>
<feature type="compositionally biased region" description="Basic and acidic residues" evidence="1">
    <location>
        <begin position="23"/>
        <end position="35"/>
    </location>
</feature>
<keyword evidence="3" id="KW-1185">Reference proteome</keyword>
<reference evidence="2 3" key="1">
    <citation type="submission" date="2020-08" db="EMBL/GenBank/DDBJ databases">
        <title>Genomic Encyclopedia of Type Strains, Phase IV (KMG-IV): sequencing the most valuable type-strain genomes for metagenomic binning, comparative biology and taxonomic classification.</title>
        <authorList>
            <person name="Goeker M."/>
        </authorList>
    </citation>
    <scope>NUCLEOTIDE SEQUENCE [LARGE SCALE GENOMIC DNA]</scope>
    <source>
        <strain evidence="2 3">DSM 45385</strain>
    </source>
</reference>
<dbReference type="RefSeq" id="WP_184972272.1">
    <property type="nucleotide sequence ID" value="NZ_JACHIN010000016.1"/>
</dbReference>
<evidence type="ECO:0000313" key="3">
    <source>
        <dbReference type="Proteomes" id="UP000568380"/>
    </source>
</evidence>
<feature type="region of interest" description="Disordered" evidence="1">
    <location>
        <begin position="1"/>
        <end position="35"/>
    </location>
</feature>
<protein>
    <submittedName>
        <fullName evidence="2">Uncharacterized protein</fullName>
    </submittedName>
</protein>
<sequence>MGDIGDTASWAGPPEEAIPYPPETRRADHSAGKRDGRRKLLAELLRHVADEGEDGAPAPETAYLAMLTSEALERIAAERVAGDDELARLGERHGRAVAAKDALARELEEARHRLHLAVEECARPLTKEDLRRGRAELDPLTHPDALIERRRRTARENARLRALRAFEALHARLDEQRERAVSLAERQALRPQVARARALRVHEHFRRRRAVYLTGLLARHPDPGLLNLLLKLSAPELPRWIRDEPTESA</sequence>
<proteinExistence type="predicted"/>